<protein>
    <recommendedName>
        <fullName evidence="3">Transposase</fullName>
    </recommendedName>
</protein>
<proteinExistence type="predicted"/>
<keyword evidence="2" id="KW-1185">Reference proteome</keyword>
<evidence type="ECO:0008006" key="3">
    <source>
        <dbReference type="Google" id="ProtNLM"/>
    </source>
</evidence>
<sequence>MSEISILAIDLAKGSLQVFGDRADGTVILNKLVSRPRLYQLLGERAHCIVAMEACATSHHWGRVAQSYGHEVRLVFDDEVQRASRWQAVMSITVTIGCLP</sequence>
<dbReference type="Proteomes" id="UP000198893">
    <property type="component" value="Unassembled WGS sequence"/>
</dbReference>
<dbReference type="RefSeq" id="WP_175483267.1">
    <property type="nucleotide sequence ID" value="NZ_FODS01000020.1"/>
</dbReference>
<evidence type="ECO:0000313" key="1">
    <source>
        <dbReference type="EMBL" id="SEP03510.1"/>
    </source>
</evidence>
<evidence type="ECO:0000313" key="2">
    <source>
        <dbReference type="Proteomes" id="UP000198893"/>
    </source>
</evidence>
<dbReference type="AlphaFoldDB" id="A0A1H8UJU4"/>
<reference evidence="1 2" key="1">
    <citation type="submission" date="2016-10" db="EMBL/GenBank/DDBJ databases">
        <authorList>
            <person name="de Groot N.N."/>
        </authorList>
    </citation>
    <scope>NUCLEOTIDE SEQUENCE [LARGE SCALE GENOMIC DNA]</scope>
    <source>
        <strain evidence="1 2">DSM 27842</strain>
    </source>
</reference>
<dbReference type="EMBL" id="FODS01000020">
    <property type="protein sequence ID" value="SEP03510.1"/>
    <property type="molecule type" value="Genomic_DNA"/>
</dbReference>
<gene>
    <name evidence="1" type="ORF">SAMN04490248_12067</name>
</gene>
<accession>A0A1H8UJU4</accession>
<dbReference type="STRING" id="569882.SAMN04490248_12067"/>
<name>A0A1H8UJU4_9RHOB</name>
<organism evidence="1 2">
    <name type="scientific">Salinihabitans flavidus</name>
    <dbReference type="NCBI Taxonomy" id="569882"/>
    <lineage>
        <taxon>Bacteria</taxon>
        <taxon>Pseudomonadati</taxon>
        <taxon>Pseudomonadota</taxon>
        <taxon>Alphaproteobacteria</taxon>
        <taxon>Rhodobacterales</taxon>
        <taxon>Roseobacteraceae</taxon>
        <taxon>Salinihabitans</taxon>
    </lineage>
</organism>